<evidence type="ECO:0000313" key="3">
    <source>
        <dbReference type="Proteomes" id="UP001165083"/>
    </source>
</evidence>
<organism evidence="2 3">
    <name type="scientific">Phytophthora lilii</name>
    <dbReference type="NCBI Taxonomy" id="2077276"/>
    <lineage>
        <taxon>Eukaryota</taxon>
        <taxon>Sar</taxon>
        <taxon>Stramenopiles</taxon>
        <taxon>Oomycota</taxon>
        <taxon>Peronosporomycetes</taxon>
        <taxon>Peronosporales</taxon>
        <taxon>Peronosporaceae</taxon>
        <taxon>Phytophthora</taxon>
    </lineage>
</organism>
<dbReference type="Proteomes" id="UP001165083">
    <property type="component" value="Unassembled WGS sequence"/>
</dbReference>
<accession>A0A9W6WRI7</accession>
<keyword evidence="3" id="KW-1185">Reference proteome</keyword>
<name>A0A9W6WRI7_9STRA</name>
<dbReference type="AlphaFoldDB" id="A0A9W6WRI7"/>
<feature type="region of interest" description="Disordered" evidence="1">
    <location>
        <begin position="83"/>
        <end position="110"/>
    </location>
</feature>
<proteinExistence type="predicted"/>
<feature type="region of interest" description="Disordered" evidence="1">
    <location>
        <begin position="35"/>
        <end position="56"/>
    </location>
</feature>
<sequence>MGNLIAYVDAKDHRYFLTWQSVRKELAAIHFHQHQERARQPEQHRRCESGEPHEVVEDKREQNRYFLTWQSVRKELAEIHFHQHQERARQPEQHRRCESGEPHEKDARSSQLRGITLWKTAIELKSEAIKTIPTPEFNPEYDEKPLLPTKMRPNSNARKMARYIRVRLYDGVRQYICMNRVTTNFIWVIELAARFFVKIISGDPAMVS</sequence>
<feature type="compositionally biased region" description="Basic and acidic residues" evidence="1">
    <location>
        <begin position="83"/>
        <end position="108"/>
    </location>
</feature>
<evidence type="ECO:0000256" key="1">
    <source>
        <dbReference type="SAM" id="MobiDB-lite"/>
    </source>
</evidence>
<dbReference type="EMBL" id="BSXW01000508">
    <property type="protein sequence ID" value="GMF24234.1"/>
    <property type="molecule type" value="Genomic_DNA"/>
</dbReference>
<protein>
    <submittedName>
        <fullName evidence="2">Unnamed protein product</fullName>
    </submittedName>
</protein>
<gene>
    <name evidence="2" type="ORF">Plil01_000989400</name>
</gene>
<reference evidence="2" key="1">
    <citation type="submission" date="2023-04" db="EMBL/GenBank/DDBJ databases">
        <title>Phytophthora lilii NBRC 32176.</title>
        <authorList>
            <person name="Ichikawa N."/>
            <person name="Sato H."/>
            <person name="Tonouchi N."/>
        </authorList>
    </citation>
    <scope>NUCLEOTIDE SEQUENCE</scope>
    <source>
        <strain evidence="2">NBRC 32176</strain>
    </source>
</reference>
<comment type="caution">
    <text evidence="2">The sequence shown here is derived from an EMBL/GenBank/DDBJ whole genome shotgun (WGS) entry which is preliminary data.</text>
</comment>
<evidence type="ECO:0000313" key="2">
    <source>
        <dbReference type="EMBL" id="GMF24234.1"/>
    </source>
</evidence>